<feature type="domain" description="Reverse transcriptase" evidence="1">
    <location>
        <begin position="1"/>
        <end position="207"/>
    </location>
</feature>
<dbReference type="InterPro" id="IPR000477">
    <property type="entry name" value="RT_dom"/>
</dbReference>
<evidence type="ECO:0000313" key="2">
    <source>
        <dbReference type="EMBL" id="KAJ1162781.1"/>
    </source>
</evidence>
<reference evidence="2" key="1">
    <citation type="journal article" date="2022" name="bioRxiv">
        <title>Sequencing and chromosome-scale assembly of the giantPleurodeles waltlgenome.</title>
        <authorList>
            <person name="Brown T."/>
            <person name="Elewa A."/>
            <person name="Iarovenko S."/>
            <person name="Subramanian E."/>
            <person name="Araus A.J."/>
            <person name="Petzold A."/>
            <person name="Susuki M."/>
            <person name="Suzuki K.-i.T."/>
            <person name="Hayashi T."/>
            <person name="Toyoda A."/>
            <person name="Oliveira C."/>
            <person name="Osipova E."/>
            <person name="Leigh N.D."/>
            <person name="Simon A."/>
            <person name="Yun M.H."/>
        </authorList>
    </citation>
    <scope>NUCLEOTIDE SEQUENCE</scope>
    <source>
        <strain evidence="2">20211129_DDA</strain>
        <tissue evidence="2">Liver</tissue>
    </source>
</reference>
<dbReference type="EMBL" id="JANPWB010000008">
    <property type="protein sequence ID" value="KAJ1162781.1"/>
    <property type="molecule type" value="Genomic_DNA"/>
</dbReference>
<dbReference type="AlphaFoldDB" id="A0AAV7SD60"/>
<keyword evidence="3" id="KW-1185">Reference proteome</keyword>
<gene>
    <name evidence="2" type="ORF">NDU88_003246</name>
</gene>
<name>A0AAV7SD60_PLEWA</name>
<sequence length="207" mass="24488">MEWVRDRKWREYQTQDVRYMTLSNRTSRCWYPTTEKFKQLLCVARRDCHGFNTNKSTGVVFLDVAKPFDRVWHRRLIYKHTKLKFSSYLVNLLTSYLEERTFHVAMREECSTVRPVLAGVPQGSILGPFLYNTFTNYIPKDLKKTDLALYADDVAVIYQSFSKKEAAKNLEALLSKISGWYRDWQLNHNSSKTTATLFTRKQIKKHP</sequence>
<evidence type="ECO:0000313" key="3">
    <source>
        <dbReference type="Proteomes" id="UP001066276"/>
    </source>
</evidence>
<accession>A0AAV7SD60</accession>
<dbReference type="PANTHER" id="PTHR33332">
    <property type="entry name" value="REVERSE TRANSCRIPTASE DOMAIN-CONTAINING PROTEIN"/>
    <property type="match status" value="1"/>
</dbReference>
<protein>
    <recommendedName>
        <fullName evidence="1">Reverse transcriptase domain-containing protein</fullName>
    </recommendedName>
</protein>
<dbReference type="Pfam" id="PF00078">
    <property type="entry name" value="RVT_1"/>
    <property type="match status" value="1"/>
</dbReference>
<comment type="caution">
    <text evidence="2">The sequence shown here is derived from an EMBL/GenBank/DDBJ whole genome shotgun (WGS) entry which is preliminary data.</text>
</comment>
<proteinExistence type="predicted"/>
<dbReference type="InterPro" id="IPR043502">
    <property type="entry name" value="DNA/RNA_pol_sf"/>
</dbReference>
<dbReference type="Proteomes" id="UP001066276">
    <property type="component" value="Chromosome 4_2"/>
</dbReference>
<evidence type="ECO:0000259" key="1">
    <source>
        <dbReference type="PROSITE" id="PS50878"/>
    </source>
</evidence>
<organism evidence="2 3">
    <name type="scientific">Pleurodeles waltl</name>
    <name type="common">Iberian ribbed newt</name>
    <dbReference type="NCBI Taxonomy" id="8319"/>
    <lineage>
        <taxon>Eukaryota</taxon>
        <taxon>Metazoa</taxon>
        <taxon>Chordata</taxon>
        <taxon>Craniata</taxon>
        <taxon>Vertebrata</taxon>
        <taxon>Euteleostomi</taxon>
        <taxon>Amphibia</taxon>
        <taxon>Batrachia</taxon>
        <taxon>Caudata</taxon>
        <taxon>Salamandroidea</taxon>
        <taxon>Salamandridae</taxon>
        <taxon>Pleurodelinae</taxon>
        <taxon>Pleurodeles</taxon>
    </lineage>
</organism>
<dbReference type="PROSITE" id="PS50878">
    <property type="entry name" value="RT_POL"/>
    <property type="match status" value="1"/>
</dbReference>
<dbReference type="SUPFAM" id="SSF56672">
    <property type="entry name" value="DNA/RNA polymerases"/>
    <property type="match status" value="1"/>
</dbReference>